<dbReference type="EMBL" id="JACGWN010000009">
    <property type="protein sequence ID" value="KAL0434420.1"/>
    <property type="molecule type" value="Genomic_DNA"/>
</dbReference>
<proteinExistence type="predicted"/>
<dbReference type="PANTHER" id="PTHR48475:SF2">
    <property type="entry name" value="RIBONUCLEASE H"/>
    <property type="match status" value="1"/>
</dbReference>
<name>A0AAW2VZZ2_9LAMI</name>
<dbReference type="AlphaFoldDB" id="A0AAW2VZZ2"/>
<dbReference type="CDD" id="cd09279">
    <property type="entry name" value="RNase_HI_like"/>
    <property type="match status" value="1"/>
</dbReference>
<evidence type="ECO:0000313" key="2">
    <source>
        <dbReference type="EMBL" id="KAL0434420.1"/>
    </source>
</evidence>
<dbReference type="InterPro" id="IPR036397">
    <property type="entry name" value="RNaseH_sf"/>
</dbReference>
<comment type="caution">
    <text evidence="2">The sequence shown here is derived from an EMBL/GenBank/DDBJ whole genome shotgun (WGS) entry which is preliminary data.</text>
</comment>
<reference evidence="2" key="2">
    <citation type="journal article" date="2024" name="Plant">
        <title>Genomic evolution and insights into agronomic trait innovations of Sesamum species.</title>
        <authorList>
            <person name="Miao H."/>
            <person name="Wang L."/>
            <person name="Qu L."/>
            <person name="Liu H."/>
            <person name="Sun Y."/>
            <person name="Le M."/>
            <person name="Wang Q."/>
            <person name="Wei S."/>
            <person name="Zheng Y."/>
            <person name="Lin W."/>
            <person name="Duan Y."/>
            <person name="Cao H."/>
            <person name="Xiong S."/>
            <person name="Wang X."/>
            <person name="Wei L."/>
            <person name="Li C."/>
            <person name="Ma Q."/>
            <person name="Ju M."/>
            <person name="Zhao R."/>
            <person name="Li G."/>
            <person name="Mu C."/>
            <person name="Tian Q."/>
            <person name="Mei H."/>
            <person name="Zhang T."/>
            <person name="Gao T."/>
            <person name="Zhang H."/>
        </authorList>
    </citation>
    <scope>NUCLEOTIDE SEQUENCE</scope>
    <source>
        <strain evidence="2">KEN1</strain>
    </source>
</reference>
<accession>A0AAW2VZZ2</accession>
<gene>
    <name evidence="2" type="ORF">Slati_2776300</name>
</gene>
<protein>
    <submittedName>
        <fullName evidence="2">Ribonuclease HI</fullName>
    </submittedName>
</protein>
<dbReference type="PANTHER" id="PTHR48475">
    <property type="entry name" value="RIBONUCLEASE H"/>
    <property type="match status" value="1"/>
</dbReference>
<dbReference type="InterPro" id="IPR012337">
    <property type="entry name" value="RNaseH-like_sf"/>
</dbReference>
<dbReference type="GO" id="GO:0004523">
    <property type="term" value="F:RNA-DNA hybrid ribonuclease activity"/>
    <property type="evidence" value="ECO:0007669"/>
    <property type="project" value="InterPro"/>
</dbReference>
<dbReference type="GO" id="GO:0003676">
    <property type="term" value="F:nucleic acid binding"/>
    <property type="evidence" value="ECO:0007669"/>
    <property type="project" value="InterPro"/>
</dbReference>
<sequence length="150" mass="17007">MDPQTQLKGTGIVLRDPKSIEFEEAVKLNFIVTNNEAEYEAVIAGMKLGTQLGAKNVVVYANSQLVAQQFGGTYEAKEASMIQYLLKERNLRQAFEHFKLHQIPREENERVDILLKFASAASEIKSRKITKLMSEIQKLGTFPKIKTFTK</sequence>
<dbReference type="PROSITE" id="PS50879">
    <property type="entry name" value="RNASE_H_1"/>
    <property type="match status" value="1"/>
</dbReference>
<organism evidence="2">
    <name type="scientific">Sesamum latifolium</name>
    <dbReference type="NCBI Taxonomy" id="2727402"/>
    <lineage>
        <taxon>Eukaryota</taxon>
        <taxon>Viridiplantae</taxon>
        <taxon>Streptophyta</taxon>
        <taxon>Embryophyta</taxon>
        <taxon>Tracheophyta</taxon>
        <taxon>Spermatophyta</taxon>
        <taxon>Magnoliopsida</taxon>
        <taxon>eudicotyledons</taxon>
        <taxon>Gunneridae</taxon>
        <taxon>Pentapetalae</taxon>
        <taxon>asterids</taxon>
        <taxon>lamiids</taxon>
        <taxon>Lamiales</taxon>
        <taxon>Pedaliaceae</taxon>
        <taxon>Sesamum</taxon>
    </lineage>
</organism>
<reference evidence="2" key="1">
    <citation type="submission" date="2020-06" db="EMBL/GenBank/DDBJ databases">
        <authorList>
            <person name="Li T."/>
            <person name="Hu X."/>
            <person name="Zhang T."/>
            <person name="Song X."/>
            <person name="Zhang H."/>
            <person name="Dai N."/>
            <person name="Sheng W."/>
            <person name="Hou X."/>
            <person name="Wei L."/>
        </authorList>
    </citation>
    <scope>NUCLEOTIDE SEQUENCE</scope>
    <source>
        <strain evidence="2">KEN1</strain>
        <tissue evidence="2">Leaf</tissue>
    </source>
</reference>
<feature type="domain" description="RNase H type-1" evidence="1">
    <location>
        <begin position="1"/>
        <end position="120"/>
    </location>
</feature>
<dbReference type="Pfam" id="PF13456">
    <property type="entry name" value="RVT_3"/>
    <property type="match status" value="1"/>
</dbReference>
<dbReference type="Gene3D" id="3.30.420.10">
    <property type="entry name" value="Ribonuclease H-like superfamily/Ribonuclease H"/>
    <property type="match status" value="1"/>
</dbReference>
<dbReference type="InterPro" id="IPR002156">
    <property type="entry name" value="RNaseH_domain"/>
</dbReference>
<evidence type="ECO:0000259" key="1">
    <source>
        <dbReference type="PROSITE" id="PS50879"/>
    </source>
</evidence>
<dbReference type="SUPFAM" id="SSF53098">
    <property type="entry name" value="Ribonuclease H-like"/>
    <property type="match status" value="1"/>
</dbReference>